<organism evidence="3 4">
    <name type="scientific">[Brevibacterium] flavum</name>
    <dbReference type="NCBI Taxonomy" id="92706"/>
    <lineage>
        <taxon>Bacteria</taxon>
        <taxon>Bacillati</taxon>
        <taxon>Actinomycetota</taxon>
        <taxon>Actinomycetes</taxon>
        <taxon>Mycobacteriales</taxon>
        <taxon>Corynebacteriaceae</taxon>
        <taxon>Corynebacterium</taxon>
    </lineage>
</organism>
<evidence type="ECO:0000259" key="2">
    <source>
        <dbReference type="Pfam" id="PF03795"/>
    </source>
</evidence>
<gene>
    <name evidence="3" type="ORF">YH66_09190</name>
</gene>
<keyword evidence="4" id="KW-1185">Reference proteome</keyword>
<evidence type="ECO:0000256" key="1">
    <source>
        <dbReference type="ARBA" id="ARBA00007689"/>
    </source>
</evidence>
<dbReference type="Proteomes" id="UP000034037">
    <property type="component" value="Chromosome"/>
</dbReference>
<dbReference type="SUPFAM" id="SSF54909">
    <property type="entry name" value="Dimeric alpha+beta barrel"/>
    <property type="match status" value="1"/>
</dbReference>
<reference evidence="3 4" key="1">
    <citation type="submission" date="2015-04" db="EMBL/GenBank/DDBJ databases">
        <title>Complete Genome Sequence of Brevibacterium flavum ATCC 15168.</title>
        <authorList>
            <person name="Ahn J."/>
            <person name="Park G."/>
            <person name="Jeon W."/>
            <person name="Jang Y."/>
            <person name="Jang M."/>
            <person name="Lee H."/>
            <person name="Lee H."/>
        </authorList>
    </citation>
    <scope>NUCLEOTIDE SEQUENCE [LARGE SCALE GENOMIC DNA]</scope>
    <source>
        <strain evidence="3 4">ATCC 15168</strain>
    </source>
</reference>
<dbReference type="Gene3D" id="3.30.70.1060">
    <property type="entry name" value="Dimeric alpha+beta barrel"/>
    <property type="match status" value="1"/>
</dbReference>
<dbReference type="AlphaFoldDB" id="A0A0F6Z6U2"/>
<accession>A0A0F6Z6U2</accession>
<evidence type="ECO:0000313" key="4">
    <source>
        <dbReference type="Proteomes" id="UP000034037"/>
    </source>
</evidence>
<dbReference type="InterPro" id="IPR011008">
    <property type="entry name" value="Dimeric_a/b-barrel"/>
</dbReference>
<evidence type="ECO:0000313" key="3">
    <source>
        <dbReference type="EMBL" id="AKF27708.1"/>
    </source>
</evidence>
<dbReference type="RefSeq" id="WP_003857466.1">
    <property type="nucleotide sequence ID" value="NZ_CP011309.1"/>
</dbReference>
<sequence length="95" mass="10608">MTYFAVLYTYNPDSEKVAEVRTVHREFIANLHAEGKIVGSGPFVDGDGGALIVIKLEEGSNLVDAETLMNNDPFHVENVLDNRVIRSWNPVTKDF</sequence>
<proteinExistence type="inferred from homology"/>
<dbReference type="InterPro" id="IPR005545">
    <property type="entry name" value="YCII"/>
</dbReference>
<comment type="similarity">
    <text evidence="1">Belongs to the YciI family.</text>
</comment>
<protein>
    <recommendedName>
        <fullName evidence="2">YCII-related domain-containing protein</fullName>
    </recommendedName>
</protein>
<dbReference type="PATRIC" id="fig|92706.3.peg.1914"/>
<name>A0A0F6Z6U2_9CORY</name>
<feature type="domain" description="YCII-related" evidence="2">
    <location>
        <begin position="3"/>
        <end position="89"/>
    </location>
</feature>
<dbReference type="GeneID" id="1019922"/>
<dbReference type="HOGENOM" id="CLU_110355_7_0_11"/>
<dbReference type="Pfam" id="PF03795">
    <property type="entry name" value="YCII"/>
    <property type="match status" value="1"/>
</dbReference>
<dbReference type="EMBL" id="CP011309">
    <property type="protein sequence ID" value="AKF27708.1"/>
    <property type="molecule type" value="Genomic_DNA"/>
</dbReference>